<evidence type="ECO:0000256" key="2">
    <source>
        <dbReference type="ARBA" id="ARBA00022679"/>
    </source>
</evidence>
<dbReference type="PROSITE" id="PS00737">
    <property type="entry name" value="THIOLASE_2"/>
    <property type="match status" value="1"/>
</dbReference>
<sequence>MKSVVITSAVRTPVGNMGGVFRDILAVELARTALEEAVKRSGIEKSIVDEIIVGQAKQSTDAPNIARVAALEGGFPEEVPAYTVHRQCSSGLQAILNAVWQIQAGYGDVIVAGGVESMSTAPYYLRSARYGYKSGNGELLDPNTESQPKSQPEDIYGTFTMGMTAENLADKYGITREEQDEFAYASHARAVAAIDAGRFKDEIVPVSVRVGKAGTVLVDTDEGPRRDTSLEKMAKLKAVFKTGGTVTAGNSSSRNDGAAAVVVMSEEKAVELGIKPLARFVAAGIAGVNPAIMGIGPVPATRKALERSGLSLGDIGLIELNEAFAAQSLAVVKELSFNRDILNVNGGAIALGHPLGCSGTRISVTLIHEMLRRNTRYGLATICVAGGLGVSTIFENLCV</sequence>
<dbReference type="InterPro" id="IPR020610">
    <property type="entry name" value="Thiolase_AS"/>
</dbReference>
<comment type="similarity">
    <text evidence="1 4">Belongs to the thiolase-like superfamily. Thiolase family.</text>
</comment>
<dbReference type="PIRSF" id="PIRSF000429">
    <property type="entry name" value="Ac-CoA_Ac_transf"/>
    <property type="match status" value="1"/>
</dbReference>
<feature type="domain" description="Thiolase C-terminal" evidence="6">
    <location>
        <begin position="275"/>
        <end position="395"/>
    </location>
</feature>
<keyword evidence="8" id="KW-1185">Reference proteome</keyword>
<dbReference type="InterPro" id="IPR020613">
    <property type="entry name" value="Thiolase_CS"/>
</dbReference>
<dbReference type="RefSeq" id="WP_119087370.1">
    <property type="nucleotide sequence ID" value="NZ_QXIV01000026.1"/>
</dbReference>
<gene>
    <name evidence="7" type="ORF">SMC2_04750</name>
</gene>
<dbReference type="InterPro" id="IPR020617">
    <property type="entry name" value="Thiolase_C"/>
</dbReference>
<keyword evidence="3 4" id="KW-0012">Acyltransferase</keyword>
<protein>
    <submittedName>
        <fullName evidence="7">Thiolase family protein</fullName>
    </submittedName>
</protein>
<organism evidence="7 8">
    <name type="scientific">Candidatus Cryosericum hinesii</name>
    <dbReference type="NCBI Taxonomy" id="2290915"/>
    <lineage>
        <taxon>Bacteria</taxon>
        <taxon>Pseudomonadati</taxon>
        <taxon>Caldisericota/Cryosericota group</taxon>
        <taxon>Candidatus Cryosericota</taxon>
        <taxon>Candidatus Cryosericia</taxon>
        <taxon>Candidatus Cryosericales</taxon>
        <taxon>Candidatus Cryosericaceae</taxon>
        <taxon>Candidatus Cryosericum</taxon>
    </lineage>
</organism>
<evidence type="ECO:0000313" key="8">
    <source>
        <dbReference type="Proteomes" id="UP000265724"/>
    </source>
</evidence>
<dbReference type="InterPro" id="IPR020616">
    <property type="entry name" value="Thiolase_N"/>
</dbReference>
<dbReference type="InterPro" id="IPR016039">
    <property type="entry name" value="Thiolase-like"/>
</dbReference>
<keyword evidence="2 4" id="KW-0808">Transferase</keyword>
<dbReference type="Pfam" id="PF00108">
    <property type="entry name" value="Thiolase_N"/>
    <property type="match status" value="1"/>
</dbReference>
<proteinExistence type="inferred from homology"/>
<dbReference type="PROSITE" id="PS00099">
    <property type="entry name" value="THIOLASE_3"/>
    <property type="match status" value="1"/>
</dbReference>
<evidence type="ECO:0000259" key="5">
    <source>
        <dbReference type="Pfam" id="PF00108"/>
    </source>
</evidence>
<dbReference type="PANTHER" id="PTHR18919:SF107">
    <property type="entry name" value="ACETYL-COA ACETYLTRANSFERASE, CYTOSOLIC"/>
    <property type="match status" value="1"/>
</dbReference>
<dbReference type="Pfam" id="PF02803">
    <property type="entry name" value="Thiolase_C"/>
    <property type="match status" value="1"/>
</dbReference>
<evidence type="ECO:0000313" key="7">
    <source>
        <dbReference type="EMBL" id="RIE13714.1"/>
    </source>
</evidence>
<reference evidence="7 8" key="1">
    <citation type="submission" date="2018-09" db="EMBL/GenBank/DDBJ databases">
        <title>Discovery and Ecogenomic Context for Candidatus Cryosericales, a Global Caldiserica Order Active in Thawing Permafrost.</title>
        <authorList>
            <person name="Martinez M.A."/>
            <person name="Woodcroft B.J."/>
            <person name="Ignacio Espinoza J.C."/>
            <person name="Zayed A."/>
            <person name="Singleton C.M."/>
            <person name="Boyd J."/>
            <person name="Li Y.-F."/>
            <person name="Purvine S."/>
            <person name="Maughan H."/>
            <person name="Hodgkins S.B."/>
            <person name="Anderson D."/>
            <person name="Sederholm M."/>
            <person name="Temperton B."/>
            <person name="Saleska S.R."/>
            <person name="Tyson G.W."/>
            <person name="Rich V.I."/>
        </authorList>
    </citation>
    <scope>NUCLEOTIDE SEQUENCE [LARGE SCALE GENOMIC DNA]</scope>
    <source>
        <strain evidence="7 8">SMC2</strain>
    </source>
</reference>
<dbReference type="InterPro" id="IPR002155">
    <property type="entry name" value="Thiolase"/>
</dbReference>
<comment type="caution">
    <text evidence="7">The sequence shown here is derived from an EMBL/GenBank/DDBJ whole genome shotgun (WGS) entry which is preliminary data.</text>
</comment>
<dbReference type="SUPFAM" id="SSF53901">
    <property type="entry name" value="Thiolase-like"/>
    <property type="match status" value="2"/>
</dbReference>
<feature type="domain" description="Thiolase N-terminal" evidence="5">
    <location>
        <begin position="4"/>
        <end position="267"/>
    </location>
</feature>
<name>A0ABX9MGK1_9BACT</name>
<dbReference type="Gene3D" id="3.40.47.10">
    <property type="match status" value="2"/>
</dbReference>
<dbReference type="EMBL" id="QXIX01000036">
    <property type="protein sequence ID" value="RIE13714.1"/>
    <property type="molecule type" value="Genomic_DNA"/>
</dbReference>
<evidence type="ECO:0000256" key="3">
    <source>
        <dbReference type="ARBA" id="ARBA00023315"/>
    </source>
</evidence>
<evidence type="ECO:0000259" key="6">
    <source>
        <dbReference type="Pfam" id="PF02803"/>
    </source>
</evidence>
<dbReference type="Proteomes" id="UP000265724">
    <property type="component" value="Unassembled WGS sequence"/>
</dbReference>
<accession>A0ABX9MGK1</accession>
<evidence type="ECO:0000256" key="1">
    <source>
        <dbReference type="ARBA" id="ARBA00010982"/>
    </source>
</evidence>
<dbReference type="NCBIfam" id="TIGR01930">
    <property type="entry name" value="AcCoA-C-Actrans"/>
    <property type="match status" value="1"/>
</dbReference>
<dbReference type="CDD" id="cd00751">
    <property type="entry name" value="thiolase"/>
    <property type="match status" value="1"/>
</dbReference>
<evidence type="ECO:0000256" key="4">
    <source>
        <dbReference type="RuleBase" id="RU003557"/>
    </source>
</evidence>
<dbReference type="PANTHER" id="PTHR18919">
    <property type="entry name" value="ACETYL-COA C-ACYLTRANSFERASE"/>
    <property type="match status" value="1"/>
</dbReference>